<evidence type="ECO:0000256" key="1">
    <source>
        <dbReference type="ARBA" id="ARBA00004571"/>
    </source>
</evidence>
<keyword evidence="12" id="KW-1185">Reference proteome</keyword>
<accession>A0AAP2GPU6</accession>
<comment type="subcellular location">
    <subcellularLocation>
        <location evidence="1 8">Cell outer membrane</location>
        <topology evidence="1 8">Multi-pass membrane protein</topology>
    </subcellularLocation>
</comment>
<dbReference type="Pfam" id="PF07715">
    <property type="entry name" value="Plug"/>
    <property type="match status" value="1"/>
</dbReference>
<evidence type="ECO:0000313" key="11">
    <source>
        <dbReference type="EMBL" id="MBT1708986.1"/>
    </source>
</evidence>
<keyword evidence="5 9" id="KW-0732">Signal</keyword>
<evidence type="ECO:0000256" key="3">
    <source>
        <dbReference type="ARBA" id="ARBA00022452"/>
    </source>
</evidence>
<evidence type="ECO:0000259" key="10">
    <source>
        <dbReference type="Pfam" id="PF07715"/>
    </source>
</evidence>
<dbReference type="GO" id="GO:0015344">
    <property type="term" value="F:siderophore uptake transmembrane transporter activity"/>
    <property type="evidence" value="ECO:0007669"/>
    <property type="project" value="TreeGrafter"/>
</dbReference>
<evidence type="ECO:0000256" key="9">
    <source>
        <dbReference type="SAM" id="SignalP"/>
    </source>
</evidence>
<keyword evidence="7 8" id="KW-0998">Cell outer membrane</keyword>
<keyword evidence="4 8" id="KW-0812">Transmembrane</keyword>
<feature type="chain" id="PRO_5042841828" evidence="9">
    <location>
        <begin position="20"/>
        <end position="663"/>
    </location>
</feature>
<keyword evidence="6 8" id="KW-0472">Membrane</keyword>
<comment type="caution">
    <text evidence="11">The sequence shown here is derived from an EMBL/GenBank/DDBJ whole genome shotgun (WGS) entry which is preliminary data.</text>
</comment>
<organism evidence="11 12">
    <name type="scientific">Dawidia cretensis</name>
    <dbReference type="NCBI Taxonomy" id="2782350"/>
    <lineage>
        <taxon>Bacteria</taxon>
        <taxon>Pseudomonadati</taxon>
        <taxon>Bacteroidota</taxon>
        <taxon>Cytophagia</taxon>
        <taxon>Cytophagales</taxon>
        <taxon>Chryseotaleaceae</taxon>
        <taxon>Dawidia</taxon>
    </lineage>
</organism>
<dbReference type="EMBL" id="JAHESE010000010">
    <property type="protein sequence ID" value="MBT1708986.1"/>
    <property type="molecule type" value="Genomic_DNA"/>
</dbReference>
<gene>
    <name evidence="11" type="ORF">KK062_12165</name>
</gene>
<dbReference type="AlphaFoldDB" id="A0AAP2GPU6"/>
<sequence length="663" mass="75523">MKRLTGALLLWLYALASLAQIADSVVLQEVTILDRRLFDKENAGSKETHVDSVILSEHQNHTLSEVLAQTTPIFIKSYGRGSMATASFRGTAPSHTQVLWNGMSINSPMLGMVDFSLIPVYFMDDLTLKHGVASTEDISGALGGSISMNNKPDWSNTLSGNVVTGGGSFSTMEDFAQINVGTSSFQSKTRAYYTYSKNDFPFLNNGVGDIDPVTGAVQYTRQRNEHASYRMYSVMQELYGKVTDRDILSLNGWTHISNRSLPRLNTFEGADNANINELKDRSYRFIASWDHLYARGSITAGAGGNIQHLDYYLRNYVNGQGMIPAVYSVSQAVSLINHVQWMHDLSAKSSFRVRVNFNHHDVMSADSVKKTGYDKARDEILFYAGYYQQLGDRVNVRLSVRQDHVDDRFIPIIPSAGIDIKLLREHRVYLKAGITRNYHVPTLNDLYWQPGGNPSLRPEQGLQEEVTLAWAQGVRRLVVETQLTGYHADITDWILWVPTFRQNWEPHNVKRVISKGLEVVIKVKGKIGPVDVTINSNYALTRSLNYGDKRIWGDESYGKQLVYIPVHSGNLFASATWKHYTLTYQYNSYSTRFTTTSNDLSERDYLYPYFMSNVYLSRKIERKRFSLEPQVKVYNLLNERYRSVLGRPMPRRHYMVLLIFRFK</sequence>
<keyword evidence="3 8" id="KW-1134">Transmembrane beta strand</keyword>
<dbReference type="GO" id="GO:0044718">
    <property type="term" value="P:siderophore transmembrane transport"/>
    <property type="evidence" value="ECO:0007669"/>
    <property type="project" value="TreeGrafter"/>
</dbReference>
<evidence type="ECO:0000256" key="7">
    <source>
        <dbReference type="ARBA" id="ARBA00023237"/>
    </source>
</evidence>
<dbReference type="InterPro" id="IPR012910">
    <property type="entry name" value="Plug_dom"/>
</dbReference>
<dbReference type="GO" id="GO:0009279">
    <property type="term" value="C:cell outer membrane"/>
    <property type="evidence" value="ECO:0007669"/>
    <property type="project" value="UniProtKB-SubCell"/>
</dbReference>
<protein>
    <submittedName>
        <fullName evidence="11">TonB-dependent receptor plug domain-containing protein</fullName>
    </submittedName>
</protein>
<dbReference type="InterPro" id="IPR036942">
    <property type="entry name" value="Beta-barrel_TonB_sf"/>
</dbReference>
<dbReference type="PROSITE" id="PS52016">
    <property type="entry name" value="TONB_DEPENDENT_REC_3"/>
    <property type="match status" value="1"/>
</dbReference>
<feature type="signal peptide" evidence="9">
    <location>
        <begin position="1"/>
        <end position="19"/>
    </location>
</feature>
<keyword evidence="11" id="KW-0675">Receptor</keyword>
<dbReference type="Proteomes" id="UP001319080">
    <property type="component" value="Unassembled WGS sequence"/>
</dbReference>
<evidence type="ECO:0000256" key="5">
    <source>
        <dbReference type="ARBA" id="ARBA00022729"/>
    </source>
</evidence>
<name>A0AAP2GPU6_9BACT</name>
<dbReference type="Gene3D" id="2.170.130.10">
    <property type="entry name" value="TonB-dependent receptor, plug domain"/>
    <property type="match status" value="1"/>
</dbReference>
<reference evidence="11 12" key="1">
    <citation type="submission" date="2021-05" db="EMBL/GenBank/DDBJ databases">
        <title>A Polyphasic approach of four new species of the genus Ohtaekwangia: Ohtaekwangia histidinii sp. nov., Ohtaekwangia cretensis sp. nov., Ohtaekwangia indiensis sp. nov., Ohtaekwangia reichenbachii sp. nov. from diverse environment.</title>
        <authorList>
            <person name="Octaviana S."/>
        </authorList>
    </citation>
    <scope>NUCLEOTIDE SEQUENCE [LARGE SCALE GENOMIC DNA]</scope>
    <source>
        <strain evidence="11 12">PWU5</strain>
    </source>
</reference>
<evidence type="ECO:0000256" key="4">
    <source>
        <dbReference type="ARBA" id="ARBA00022692"/>
    </source>
</evidence>
<evidence type="ECO:0000313" key="12">
    <source>
        <dbReference type="Proteomes" id="UP001319080"/>
    </source>
</evidence>
<dbReference type="PANTHER" id="PTHR30069">
    <property type="entry name" value="TONB-DEPENDENT OUTER MEMBRANE RECEPTOR"/>
    <property type="match status" value="1"/>
</dbReference>
<comment type="similarity">
    <text evidence="8">Belongs to the TonB-dependent receptor family.</text>
</comment>
<evidence type="ECO:0000256" key="2">
    <source>
        <dbReference type="ARBA" id="ARBA00022448"/>
    </source>
</evidence>
<dbReference type="PANTHER" id="PTHR30069:SF29">
    <property type="entry name" value="HEMOGLOBIN AND HEMOGLOBIN-HAPTOGLOBIN-BINDING PROTEIN 1-RELATED"/>
    <property type="match status" value="1"/>
</dbReference>
<keyword evidence="2 8" id="KW-0813">Transport</keyword>
<dbReference type="Gene3D" id="2.40.170.20">
    <property type="entry name" value="TonB-dependent receptor, beta-barrel domain"/>
    <property type="match status" value="1"/>
</dbReference>
<feature type="domain" description="TonB-dependent receptor plug" evidence="10">
    <location>
        <begin position="46"/>
        <end position="144"/>
    </location>
</feature>
<dbReference type="SUPFAM" id="SSF56935">
    <property type="entry name" value="Porins"/>
    <property type="match status" value="1"/>
</dbReference>
<proteinExistence type="inferred from homology"/>
<dbReference type="InterPro" id="IPR037066">
    <property type="entry name" value="Plug_dom_sf"/>
</dbReference>
<dbReference type="RefSeq" id="WP_254084570.1">
    <property type="nucleotide sequence ID" value="NZ_JAHESE010000010.1"/>
</dbReference>
<evidence type="ECO:0000256" key="8">
    <source>
        <dbReference type="PROSITE-ProRule" id="PRU01360"/>
    </source>
</evidence>
<dbReference type="InterPro" id="IPR039426">
    <property type="entry name" value="TonB-dep_rcpt-like"/>
</dbReference>
<evidence type="ECO:0000256" key="6">
    <source>
        <dbReference type="ARBA" id="ARBA00023136"/>
    </source>
</evidence>